<feature type="region of interest" description="Disordered" evidence="5">
    <location>
        <begin position="172"/>
        <end position="213"/>
    </location>
</feature>
<feature type="compositionally biased region" description="Basic and acidic residues" evidence="5">
    <location>
        <begin position="334"/>
        <end position="343"/>
    </location>
</feature>
<keyword evidence="3 6" id="KW-1133">Transmembrane helix</keyword>
<protein>
    <recommendedName>
        <fullName evidence="7">Ricin B lectin domain-containing protein</fullName>
    </recommendedName>
</protein>
<dbReference type="SUPFAM" id="SSF50370">
    <property type="entry name" value="Ricin B-like lectins"/>
    <property type="match status" value="1"/>
</dbReference>
<evidence type="ECO:0000256" key="3">
    <source>
        <dbReference type="ARBA" id="ARBA00022989"/>
    </source>
</evidence>
<keyword evidence="4 6" id="KW-0472">Membrane</keyword>
<reference evidence="8" key="1">
    <citation type="journal article" date="2020" name="Stud. Mycol.">
        <title>101 Dothideomycetes genomes: a test case for predicting lifestyles and emergence of pathogens.</title>
        <authorList>
            <person name="Haridas S."/>
            <person name="Albert R."/>
            <person name="Binder M."/>
            <person name="Bloem J."/>
            <person name="Labutti K."/>
            <person name="Salamov A."/>
            <person name="Andreopoulos B."/>
            <person name="Baker S."/>
            <person name="Barry K."/>
            <person name="Bills G."/>
            <person name="Bluhm B."/>
            <person name="Cannon C."/>
            <person name="Castanera R."/>
            <person name="Culley D."/>
            <person name="Daum C."/>
            <person name="Ezra D."/>
            <person name="Gonzalez J."/>
            <person name="Henrissat B."/>
            <person name="Kuo A."/>
            <person name="Liang C."/>
            <person name="Lipzen A."/>
            <person name="Lutzoni F."/>
            <person name="Magnuson J."/>
            <person name="Mondo S."/>
            <person name="Nolan M."/>
            <person name="Ohm R."/>
            <person name="Pangilinan J."/>
            <person name="Park H.-J."/>
            <person name="Ramirez L."/>
            <person name="Alfaro M."/>
            <person name="Sun H."/>
            <person name="Tritt A."/>
            <person name="Yoshinaga Y."/>
            <person name="Zwiers L.-H."/>
            <person name="Turgeon B."/>
            <person name="Goodwin S."/>
            <person name="Spatafora J."/>
            <person name="Crous P."/>
            <person name="Grigoriev I."/>
        </authorList>
    </citation>
    <scope>NUCLEOTIDE SEQUENCE</scope>
    <source>
        <strain evidence="8">CBS 130266</strain>
    </source>
</reference>
<proteinExistence type="predicted"/>
<dbReference type="PANTHER" id="PTHR15549">
    <property type="entry name" value="PAIRED IMMUNOGLOBULIN-LIKE TYPE 2 RECEPTOR"/>
    <property type="match status" value="1"/>
</dbReference>
<dbReference type="AlphaFoldDB" id="A0A9P4P0S9"/>
<evidence type="ECO:0000256" key="2">
    <source>
        <dbReference type="ARBA" id="ARBA00022692"/>
    </source>
</evidence>
<dbReference type="InterPro" id="IPR000772">
    <property type="entry name" value="Ricin_B_lectin"/>
</dbReference>
<organism evidence="8 9">
    <name type="scientific">Tothia fuscella</name>
    <dbReference type="NCBI Taxonomy" id="1048955"/>
    <lineage>
        <taxon>Eukaryota</taxon>
        <taxon>Fungi</taxon>
        <taxon>Dikarya</taxon>
        <taxon>Ascomycota</taxon>
        <taxon>Pezizomycotina</taxon>
        <taxon>Dothideomycetes</taxon>
        <taxon>Pleosporomycetidae</taxon>
        <taxon>Venturiales</taxon>
        <taxon>Cylindrosympodiaceae</taxon>
        <taxon>Tothia</taxon>
    </lineage>
</organism>
<dbReference type="Proteomes" id="UP000800235">
    <property type="component" value="Unassembled WGS sequence"/>
</dbReference>
<sequence length="343" mass="36481">MSVANLDGPIDSNVWYAWSETRVNWTSSLQFNNNALFFSNNNSITSHWQFFKLKNGNYNIRNRNIERKRQLATCFSATELAISKTQACIQQASDDPSQEWTIDRSWPDKTYRFQNVGNGTKYNLDVHRGTPLFLSDDLSAESDNPAQRWLMTSRAKINDNAYSTAFASAARTSGGTSSPAGATATATGSSSSASTSLASSSNSNAASSSSSGLSTGAAAGIGAGVAVLIIALIAAAIFVLLRRRKNKKQQQVYGAVPNNDGNTGNGIATTAPVGHDQKKTVGAEMSAGQDRAVYEAPGHEVRAPPGPAEMPANEIYNPYNTSAAPDGNGGVLGDEARRSIDKR</sequence>
<comment type="caution">
    <text evidence="8">The sequence shown here is derived from an EMBL/GenBank/DDBJ whole genome shotgun (WGS) entry which is preliminary data.</text>
</comment>
<dbReference type="GO" id="GO:0071944">
    <property type="term" value="C:cell periphery"/>
    <property type="evidence" value="ECO:0007669"/>
    <property type="project" value="UniProtKB-ARBA"/>
</dbReference>
<dbReference type="GO" id="GO:0016020">
    <property type="term" value="C:membrane"/>
    <property type="evidence" value="ECO:0007669"/>
    <property type="project" value="UniProtKB-SubCell"/>
</dbReference>
<evidence type="ECO:0000256" key="5">
    <source>
        <dbReference type="SAM" id="MobiDB-lite"/>
    </source>
</evidence>
<evidence type="ECO:0000256" key="6">
    <source>
        <dbReference type="SAM" id="Phobius"/>
    </source>
</evidence>
<dbReference type="Gene3D" id="2.80.10.50">
    <property type="match status" value="1"/>
</dbReference>
<evidence type="ECO:0000256" key="1">
    <source>
        <dbReference type="ARBA" id="ARBA00004167"/>
    </source>
</evidence>
<gene>
    <name evidence="8" type="ORF">EJ08DRAFT_656821</name>
</gene>
<feature type="transmembrane region" description="Helical" evidence="6">
    <location>
        <begin position="217"/>
        <end position="241"/>
    </location>
</feature>
<evidence type="ECO:0000259" key="7">
    <source>
        <dbReference type="Pfam" id="PF14200"/>
    </source>
</evidence>
<feature type="region of interest" description="Disordered" evidence="5">
    <location>
        <begin position="298"/>
        <end position="343"/>
    </location>
</feature>
<evidence type="ECO:0000313" key="8">
    <source>
        <dbReference type="EMBL" id="KAF2435195.1"/>
    </source>
</evidence>
<comment type="subcellular location">
    <subcellularLocation>
        <location evidence="1">Membrane</location>
        <topology evidence="1">Single-pass membrane protein</topology>
    </subcellularLocation>
</comment>
<dbReference type="CDD" id="cd00161">
    <property type="entry name" value="beta-trefoil_Ricin-like"/>
    <property type="match status" value="1"/>
</dbReference>
<name>A0A9P4P0S9_9PEZI</name>
<evidence type="ECO:0000256" key="4">
    <source>
        <dbReference type="ARBA" id="ARBA00023136"/>
    </source>
</evidence>
<dbReference type="InterPro" id="IPR035992">
    <property type="entry name" value="Ricin_B-like_lectins"/>
</dbReference>
<evidence type="ECO:0000313" key="9">
    <source>
        <dbReference type="Proteomes" id="UP000800235"/>
    </source>
</evidence>
<accession>A0A9P4P0S9</accession>
<dbReference type="Pfam" id="PF14200">
    <property type="entry name" value="RicinB_lectin_2"/>
    <property type="match status" value="1"/>
</dbReference>
<feature type="domain" description="Ricin B lectin" evidence="7">
    <location>
        <begin position="47"/>
        <end position="127"/>
    </location>
</feature>
<dbReference type="PROSITE" id="PS50231">
    <property type="entry name" value="RICIN_B_LECTIN"/>
    <property type="match status" value="1"/>
</dbReference>
<keyword evidence="9" id="KW-1185">Reference proteome</keyword>
<dbReference type="InterPro" id="IPR051694">
    <property type="entry name" value="Immunoregulatory_rcpt-like"/>
</dbReference>
<keyword evidence="2 6" id="KW-0812">Transmembrane</keyword>
<dbReference type="OrthoDB" id="4158815at2759"/>
<dbReference type="EMBL" id="MU007014">
    <property type="protein sequence ID" value="KAF2435195.1"/>
    <property type="molecule type" value="Genomic_DNA"/>
</dbReference>
<dbReference type="PANTHER" id="PTHR15549:SF27">
    <property type="entry name" value="CHITIN-BINDING TYPE-1 DOMAIN-CONTAINING PROTEIN"/>
    <property type="match status" value="1"/>
</dbReference>